<organism evidence="1 2">
    <name type="scientific">Antarcticirhabdus aurantiaca</name>
    <dbReference type="NCBI Taxonomy" id="2606717"/>
    <lineage>
        <taxon>Bacteria</taxon>
        <taxon>Pseudomonadati</taxon>
        <taxon>Pseudomonadota</taxon>
        <taxon>Alphaproteobacteria</taxon>
        <taxon>Hyphomicrobiales</taxon>
        <taxon>Aurantimonadaceae</taxon>
        <taxon>Antarcticirhabdus</taxon>
    </lineage>
</organism>
<keyword evidence="1" id="KW-0645">Protease</keyword>
<keyword evidence="1" id="KW-0031">Aminopeptidase</keyword>
<gene>
    <name evidence="1" type="ORF">OXU80_07985</name>
</gene>
<name>A0ACD4NTI5_9HYPH</name>
<accession>A0ACD4NTI5</accession>
<evidence type="ECO:0000313" key="2">
    <source>
        <dbReference type="Proteomes" id="UP001163223"/>
    </source>
</evidence>
<reference evidence="1" key="1">
    <citation type="submission" date="2022-11" db="EMBL/GenBank/DDBJ databases">
        <title>beta-Carotene-producing bacterium, Jeongeuplla avenae sp. nov., alleviates the salt stress of Arabidopsis seedlings.</title>
        <authorList>
            <person name="Jiang L."/>
            <person name="Lee J."/>
        </authorList>
    </citation>
    <scope>NUCLEOTIDE SEQUENCE</scope>
    <source>
        <strain evidence="1">DY_R2A_6</strain>
    </source>
</reference>
<keyword evidence="1" id="KW-0378">Hydrolase</keyword>
<protein>
    <submittedName>
        <fullName evidence="1">Leucyl aminopeptidase family protein</fullName>
    </submittedName>
</protein>
<dbReference type="Proteomes" id="UP001163223">
    <property type="component" value="Chromosome"/>
</dbReference>
<sequence length="468" mass="48702">MSDTSSHPTDSAVLRIVTKAGVKRLDGVIGEHARRMRFSGAAGSVLVVPPLDGAPATALLGLGSEGEHGAAEAALLFGHLPAHLPDGAWRFEPEAGESAPAIDPTLALFAFRAGAYRFERYKTAARSDDEAPTLSVPGADEAMAAELAEAVRLVRDLINTPANDLGPAEIADAARALAERHGAAITVTDGQALREGFPLIHAVGQASERGPRLVDLVWGAEGAPKVTLVGKGVVFDTGGLDIKPASGMLLMKKDMGGAANVLGLAHLVMARRLPVRLRVLIPTVENAISGTAFRPGDVFPSRKGKTVEIGNTDAEGRLILADALALADEEAPDLIVDMATLTGAARVALGPDLPPFFTDDEAFAVELADAAVAAADPLWRLPLWKPYKANLASKIADTNNVTTDGFAGAVTAALFLQGFVEKAATWVHLDVYGWRPKAGALGPVGGEAQGIRALFALIAARYAKDASR</sequence>
<proteinExistence type="predicted"/>
<keyword evidence="2" id="KW-1185">Reference proteome</keyword>
<dbReference type="EMBL" id="CP113520">
    <property type="protein sequence ID" value="WAJ30135.1"/>
    <property type="molecule type" value="Genomic_DNA"/>
</dbReference>
<evidence type="ECO:0000313" key="1">
    <source>
        <dbReference type="EMBL" id="WAJ30135.1"/>
    </source>
</evidence>